<dbReference type="Ensembl" id="ENSLOCT00000016181.1">
    <property type="protein sequence ID" value="ENSLOCP00000016151.1"/>
    <property type="gene ID" value="ENSLOCG00000013111.1"/>
</dbReference>
<dbReference type="PANTHER" id="PTHR10533">
    <property type="entry name" value="NEUROPEPTIDE Y/PANCREATIC HORMONE/PEPTIDE YY"/>
    <property type="match status" value="1"/>
</dbReference>
<reference evidence="7" key="1">
    <citation type="submission" date="2011-12" db="EMBL/GenBank/DDBJ databases">
        <title>The Draft Genome of Lepisosteus oculatus.</title>
        <authorList>
            <consortium name="The Broad Institute Genome Assembly &amp; Analysis Group"/>
            <consortium name="Computational R&amp;D Group"/>
            <consortium name="and Sequencing Platform"/>
            <person name="Di Palma F."/>
            <person name="Alfoldi J."/>
            <person name="Johnson J."/>
            <person name="Berlin A."/>
            <person name="Gnerre S."/>
            <person name="Jaffe D."/>
            <person name="MacCallum I."/>
            <person name="Young S."/>
            <person name="Walker B.J."/>
            <person name="Lander E.S."/>
            <person name="Lindblad-Toh K."/>
        </authorList>
    </citation>
    <scope>NUCLEOTIDE SEQUENCE [LARGE SCALE GENOMIC DNA]</scope>
</reference>
<reference evidence="6" key="3">
    <citation type="submission" date="2025-09" db="UniProtKB">
        <authorList>
            <consortium name="Ensembl"/>
        </authorList>
    </citation>
    <scope>IDENTIFICATION</scope>
</reference>
<evidence type="ECO:0000256" key="3">
    <source>
        <dbReference type="ARBA" id="ARBA00022525"/>
    </source>
</evidence>
<dbReference type="STRING" id="7918.ENSLOCP00000016151"/>
<dbReference type="AlphaFoldDB" id="W5N692"/>
<dbReference type="EMBL" id="AHAT01028951">
    <property type="status" value="NOT_ANNOTATED_CDS"/>
    <property type="molecule type" value="Genomic_DNA"/>
</dbReference>
<sequence length="97" mass="11028">MVAVLKPWSAMIALVLCVLVCLGAFVDAYPPKPENPGEDAPPEELAKYYSALRHYINLITRQRYGKRSTPEALVSELLFGDNSEHNQRSRLDDSYMW</sequence>
<dbReference type="GeneTree" id="ENSGT00940000160643"/>
<dbReference type="HOGENOM" id="CLU_162379_1_0_1"/>
<keyword evidence="5" id="KW-0732">Signal</keyword>
<dbReference type="GO" id="GO:0007218">
    <property type="term" value="P:neuropeptide signaling pathway"/>
    <property type="evidence" value="ECO:0000318"/>
    <property type="project" value="GO_Central"/>
</dbReference>
<dbReference type="SMART" id="SM00309">
    <property type="entry name" value="PAH"/>
    <property type="match status" value="1"/>
</dbReference>
<accession>W5N692</accession>
<dbReference type="KEGG" id="loc:102683823"/>
<protein>
    <submittedName>
        <fullName evidence="6">Peptide YYb</fullName>
    </submittedName>
</protein>
<comment type="similarity">
    <text evidence="2 4">Belongs to the NPY family.</text>
</comment>
<dbReference type="eggNOG" id="ENOG502S267">
    <property type="taxonomic scope" value="Eukaryota"/>
</dbReference>
<organism evidence="6 7">
    <name type="scientific">Lepisosteus oculatus</name>
    <name type="common">Spotted gar</name>
    <dbReference type="NCBI Taxonomy" id="7918"/>
    <lineage>
        <taxon>Eukaryota</taxon>
        <taxon>Metazoa</taxon>
        <taxon>Chordata</taxon>
        <taxon>Craniata</taxon>
        <taxon>Vertebrata</taxon>
        <taxon>Euteleostomi</taxon>
        <taxon>Actinopterygii</taxon>
        <taxon>Neopterygii</taxon>
        <taxon>Holostei</taxon>
        <taxon>Semionotiformes</taxon>
        <taxon>Lepisosteidae</taxon>
        <taxon>Lepisosteus</taxon>
    </lineage>
</organism>
<dbReference type="RefSeq" id="XP_006638301.1">
    <property type="nucleotide sequence ID" value="XM_006638238.3"/>
</dbReference>
<evidence type="ECO:0000313" key="7">
    <source>
        <dbReference type="Proteomes" id="UP000018468"/>
    </source>
</evidence>
<keyword evidence="7" id="KW-1185">Reference proteome</keyword>
<evidence type="ECO:0000256" key="2">
    <source>
        <dbReference type="ARBA" id="ARBA00010022"/>
    </source>
</evidence>
<dbReference type="GO" id="GO:0005184">
    <property type="term" value="F:neuropeptide hormone activity"/>
    <property type="evidence" value="ECO:0000318"/>
    <property type="project" value="GO_Central"/>
</dbReference>
<proteinExistence type="inferred from homology"/>
<feature type="signal peptide" evidence="5">
    <location>
        <begin position="1"/>
        <end position="28"/>
    </location>
</feature>
<reference evidence="6" key="2">
    <citation type="submission" date="2025-08" db="UniProtKB">
        <authorList>
            <consortium name="Ensembl"/>
        </authorList>
    </citation>
    <scope>IDENTIFICATION</scope>
</reference>
<dbReference type="GO" id="GO:0031841">
    <property type="term" value="F:neuropeptide Y receptor binding"/>
    <property type="evidence" value="ECO:0000318"/>
    <property type="project" value="GO_Central"/>
</dbReference>
<evidence type="ECO:0000313" key="6">
    <source>
        <dbReference type="Ensembl" id="ENSLOCP00000016151.1"/>
    </source>
</evidence>
<evidence type="ECO:0000256" key="4">
    <source>
        <dbReference type="RuleBase" id="RU000656"/>
    </source>
</evidence>
<evidence type="ECO:0000256" key="1">
    <source>
        <dbReference type="ARBA" id="ARBA00004613"/>
    </source>
</evidence>
<dbReference type="Pfam" id="PF00159">
    <property type="entry name" value="Hormone_3"/>
    <property type="match status" value="1"/>
</dbReference>
<dbReference type="PROSITE" id="PS00265">
    <property type="entry name" value="PANCREATIC_HORMONE_1"/>
    <property type="match status" value="1"/>
</dbReference>
<evidence type="ECO:0000256" key="5">
    <source>
        <dbReference type="SAM" id="SignalP"/>
    </source>
</evidence>
<dbReference type="CDD" id="cd00126">
    <property type="entry name" value="PAH"/>
    <property type="match status" value="1"/>
</dbReference>
<dbReference type="Gene3D" id="6.10.250.900">
    <property type="match status" value="1"/>
</dbReference>
<dbReference type="InterPro" id="IPR020392">
    <property type="entry name" value="Pancreatic_hormone-like_CS"/>
</dbReference>
<dbReference type="Bgee" id="ENSLOCG00000013111">
    <property type="expression patterns" value="Expressed in bone element and 8 other cell types or tissues"/>
</dbReference>
<dbReference type="PROSITE" id="PS50276">
    <property type="entry name" value="PANCREATIC_HORMONE_2"/>
    <property type="match status" value="1"/>
</dbReference>
<keyword evidence="3" id="KW-0964">Secreted</keyword>
<dbReference type="GO" id="GO:0007631">
    <property type="term" value="P:feeding behavior"/>
    <property type="evidence" value="ECO:0000318"/>
    <property type="project" value="GO_Central"/>
</dbReference>
<dbReference type="InterPro" id="IPR001955">
    <property type="entry name" value="Pancreatic_hormone-like"/>
</dbReference>
<name>W5N692_LEPOC</name>
<dbReference type="Proteomes" id="UP000018468">
    <property type="component" value="Linkage group LG15"/>
</dbReference>
<dbReference type="OMA" id="AIMLKPW"/>
<dbReference type="InParanoid" id="W5N692"/>
<dbReference type="GeneID" id="102683823"/>
<comment type="subcellular location">
    <subcellularLocation>
        <location evidence="1">Secreted</location>
    </subcellularLocation>
</comment>
<feature type="chain" id="PRO_5004867253" evidence="5">
    <location>
        <begin position="29"/>
        <end position="97"/>
    </location>
</feature>
<dbReference type="GO" id="GO:0005615">
    <property type="term" value="C:extracellular space"/>
    <property type="evidence" value="ECO:0000318"/>
    <property type="project" value="GO_Central"/>
</dbReference>
<dbReference type="PANTHER" id="PTHR10533:SF14">
    <property type="entry name" value="PEPTIDE YY-RELATED"/>
    <property type="match status" value="1"/>
</dbReference>
<dbReference type="OrthoDB" id="9852947at2759"/>
<dbReference type="FunCoup" id="W5N692">
    <property type="interactions" value="390"/>
</dbReference>
<dbReference type="PRINTS" id="PR00278">
    <property type="entry name" value="PANCHORMONE"/>
</dbReference>